<feature type="domain" description="Acetophenone carboxylase-like C-terminal" evidence="3">
    <location>
        <begin position="523"/>
        <end position="691"/>
    </location>
</feature>
<dbReference type="Proteomes" id="UP000548582">
    <property type="component" value="Unassembled WGS sequence"/>
</dbReference>
<evidence type="ECO:0000313" key="4">
    <source>
        <dbReference type="EMBL" id="NMJ40689.1"/>
    </source>
</evidence>
<dbReference type="GO" id="GO:0006749">
    <property type="term" value="P:glutathione metabolic process"/>
    <property type="evidence" value="ECO:0007669"/>
    <property type="project" value="TreeGrafter"/>
</dbReference>
<dbReference type="InterPro" id="IPR008040">
    <property type="entry name" value="Hydant_A_N"/>
</dbReference>
<dbReference type="GO" id="GO:0017168">
    <property type="term" value="F:5-oxoprolinase (ATP-hydrolyzing) activity"/>
    <property type="evidence" value="ECO:0007669"/>
    <property type="project" value="TreeGrafter"/>
</dbReference>
<gene>
    <name evidence="4" type="ORF">GWK16_05520</name>
</gene>
<feature type="domain" description="Hydantoinase A/oxoprolinase" evidence="1">
    <location>
        <begin position="208"/>
        <end position="503"/>
    </location>
</feature>
<dbReference type="EMBL" id="JABBKX010000002">
    <property type="protein sequence ID" value="NMJ40689.1"/>
    <property type="molecule type" value="Genomic_DNA"/>
</dbReference>
<dbReference type="SUPFAM" id="SSF53067">
    <property type="entry name" value="Actin-like ATPase domain"/>
    <property type="match status" value="1"/>
</dbReference>
<comment type="caution">
    <text evidence="4">The sequence shown here is derived from an EMBL/GenBank/DDBJ whole genome shotgun (WGS) entry which is preliminary data.</text>
</comment>
<evidence type="ECO:0000259" key="1">
    <source>
        <dbReference type="Pfam" id="PF01968"/>
    </source>
</evidence>
<organism evidence="4 5">
    <name type="scientific">Neoroseomonas marina</name>
    <dbReference type="NCBI Taxonomy" id="1232220"/>
    <lineage>
        <taxon>Bacteria</taxon>
        <taxon>Pseudomonadati</taxon>
        <taxon>Pseudomonadota</taxon>
        <taxon>Alphaproteobacteria</taxon>
        <taxon>Acetobacterales</taxon>
        <taxon>Acetobacteraceae</taxon>
        <taxon>Neoroseomonas</taxon>
    </lineage>
</organism>
<dbReference type="InterPro" id="IPR043129">
    <property type="entry name" value="ATPase_NBD"/>
</dbReference>
<dbReference type="PANTHER" id="PTHR11365">
    <property type="entry name" value="5-OXOPROLINASE RELATED"/>
    <property type="match status" value="1"/>
</dbReference>
<dbReference type="InterPro" id="IPR045079">
    <property type="entry name" value="Oxoprolinase-like"/>
</dbReference>
<dbReference type="AlphaFoldDB" id="A0A848EAX0"/>
<sequence length="699" mass="75165">MTTTASARVGVDVGGTFTDLVLHDPVRNIVRTGKLLTTPDDPSEAILNGIARILREAELKPEDVHSVIHGTTLVTNTIIERTGATVGLLTTEGFRDSIEIGRETRYDLYDLFLETPALLVPRARRLEIPERIASDGRILLPLDEAAVAAATKQLVETEGAEAIAVGFLHSYHSPQHEKRAGEIIRALYPNLPVSLSAEVAPEIREFERISTASANAYVQPLMARYLDRVQSTLHSTGFRGHLYIMLSGGGITTVREAKDFPIRLIESGPAAGAMASAFISRLTGLEHVVSFDMGGTTAKMCLVDHHEPNHKFDFEAGRVRRFQKGSGLPLKVSVVDMIEIGAGGGSLARIDPGSGLMKVGPRSAGAKPGPVCYGRGGTEPAVTDADLVLGRLDPGYFLGGEMALNLDPVRRAFETRISAETGIAVEQAALGVQRIVDETMASATRMHLAEKGKDPRRYTMIAFGGAGPVHAWNLARLLKIKRLVVPLGAGVASALGFLVAPPATDMVRSYVARLERIDWARVNALIAEMKAAGSALLTEAGATPGSITFRPVAEMRHVGQGFEIPVPLPGLELSDADLPTIRERFFAAYRDRFERVVEESPIEALSWRLSCSAPGWTIDLAGAVPRTAEAGPAAPRTHRRVLFEGAGWQDCPVYDRYALRAGARIAGPALIEERESTCVVGPDSEVVVDDFLNLVIDVG</sequence>
<keyword evidence="5" id="KW-1185">Reference proteome</keyword>
<proteinExistence type="predicted"/>
<evidence type="ECO:0000259" key="2">
    <source>
        <dbReference type="Pfam" id="PF05378"/>
    </source>
</evidence>
<protein>
    <submittedName>
        <fullName evidence="4">Hydantoinase/oxoprolinase family protein</fullName>
    </submittedName>
</protein>
<evidence type="ECO:0000259" key="3">
    <source>
        <dbReference type="Pfam" id="PF19278"/>
    </source>
</evidence>
<dbReference type="Pfam" id="PF01968">
    <property type="entry name" value="Hydantoinase_A"/>
    <property type="match status" value="1"/>
</dbReference>
<dbReference type="InterPro" id="IPR002821">
    <property type="entry name" value="Hydantoinase_A"/>
</dbReference>
<dbReference type="Gene3D" id="3.30.420.40">
    <property type="match status" value="1"/>
</dbReference>
<dbReference type="Pfam" id="PF19278">
    <property type="entry name" value="Hydant_A_C"/>
    <property type="match status" value="1"/>
</dbReference>
<accession>A0A848EAX0</accession>
<dbReference type="InterPro" id="IPR049517">
    <property type="entry name" value="ACX-like_C"/>
</dbReference>
<name>A0A848EAX0_9PROT</name>
<dbReference type="GO" id="GO:0005829">
    <property type="term" value="C:cytosol"/>
    <property type="evidence" value="ECO:0007669"/>
    <property type="project" value="TreeGrafter"/>
</dbReference>
<dbReference type="Pfam" id="PF05378">
    <property type="entry name" value="Hydant_A_N"/>
    <property type="match status" value="1"/>
</dbReference>
<feature type="domain" description="Hydantoinase/oxoprolinase N-terminal" evidence="2">
    <location>
        <begin position="8"/>
        <end position="186"/>
    </location>
</feature>
<evidence type="ECO:0000313" key="5">
    <source>
        <dbReference type="Proteomes" id="UP000548582"/>
    </source>
</evidence>
<reference evidence="4 5" key="1">
    <citation type="submission" date="2020-03" db="EMBL/GenBank/DDBJ databases">
        <authorList>
            <person name="Sun Q."/>
        </authorList>
    </citation>
    <scope>NUCLEOTIDE SEQUENCE [LARGE SCALE GENOMIC DNA]</scope>
    <source>
        <strain evidence="4 5">JC162</strain>
    </source>
</reference>
<dbReference type="RefSeq" id="WP_170052968.1">
    <property type="nucleotide sequence ID" value="NZ_JABBKX010000002.1"/>
</dbReference>
<dbReference type="PANTHER" id="PTHR11365:SF23">
    <property type="entry name" value="HYPOTHETICAL 5-OXOPROLINASE (EUROFUNG)-RELATED"/>
    <property type="match status" value="1"/>
</dbReference>